<sequence>MRDSCERCGAVTGPTSTAFICSFECTWCAECADGFRDRACPNCGGDLQLRPTRSSIA</sequence>
<dbReference type="EMBL" id="RZGZ01000002">
    <property type="protein sequence ID" value="RUR02086.1"/>
    <property type="molecule type" value="Genomic_DNA"/>
</dbReference>
<organism evidence="1 2">
    <name type="scientific">Labedella endophytica</name>
    <dbReference type="NCBI Taxonomy" id="1523160"/>
    <lineage>
        <taxon>Bacteria</taxon>
        <taxon>Bacillati</taxon>
        <taxon>Actinomycetota</taxon>
        <taxon>Actinomycetes</taxon>
        <taxon>Micrococcales</taxon>
        <taxon>Microbacteriaceae</taxon>
        <taxon>Labedella</taxon>
    </lineage>
</organism>
<dbReference type="OrthoDB" id="9808883at2"/>
<dbReference type="AlphaFoldDB" id="A0A3S0Y1H1"/>
<keyword evidence="2" id="KW-1185">Reference proteome</keyword>
<evidence type="ECO:0000313" key="1">
    <source>
        <dbReference type="EMBL" id="RUR02086.1"/>
    </source>
</evidence>
<dbReference type="Pfam" id="PF06906">
    <property type="entry name" value="DUF1272"/>
    <property type="match status" value="1"/>
</dbReference>
<reference evidence="1 2" key="1">
    <citation type="submission" date="2018-12" db="EMBL/GenBank/DDBJ databases">
        <authorList>
            <person name="Li F."/>
        </authorList>
    </citation>
    <scope>NUCLEOTIDE SEQUENCE [LARGE SCALE GENOMIC DNA]</scope>
    <source>
        <strain evidence="1 2">EGI 6500705</strain>
    </source>
</reference>
<protein>
    <submittedName>
        <fullName evidence="1">DUF1272 domain-containing protein</fullName>
    </submittedName>
</protein>
<dbReference type="Proteomes" id="UP000274909">
    <property type="component" value="Unassembled WGS sequence"/>
</dbReference>
<name>A0A3S0Y1H1_9MICO</name>
<accession>A0A3S0Y1H1</accession>
<dbReference type="RefSeq" id="WP_127050261.1">
    <property type="nucleotide sequence ID" value="NZ_RZGZ01000002.1"/>
</dbReference>
<proteinExistence type="predicted"/>
<comment type="caution">
    <text evidence="1">The sequence shown here is derived from an EMBL/GenBank/DDBJ whole genome shotgun (WGS) entry which is preliminary data.</text>
</comment>
<evidence type="ECO:0000313" key="2">
    <source>
        <dbReference type="Proteomes" id="UP000274909"/>
    </source>
</evidence>
<gene>
    <name evidence="1" type="ORF">ELQ94_09645</name>
</gene>
<dbReference type="InterPro" id="IPR010696">
    <property type="entry name" value="DUF1272"/>
</dbReference>